<proteinExistence type="predicted"/>
<feature type="transmembrane region" description="Helical" evidence="1">
    <location>
        <begin position="176"/>
        <end position="198"/>
    </location>
</feature>
<dbReference type="Pfam" id="PF00892">
    <property type="entry name" value="EamA"/>
    <property type="match status" value="1"/>
</dbReference>
<feature type="transmembrane region" description="Helical" evidence="1">
    <location>
        <begin position="65"/>
        <end position="85"/>
    </location>
</feature>
<feature type="transmembrane region" description="Helical" evidence="1">
    <location>
        <begin position="121"/>
        <end position="140"/>
    </location>
</feature>
<dbReference type="GO" id="GO:0016020">
    <property type="term" value="C:membrane"/>
    <property type="evidence" value="ECO:0007669"/>
    <property type="project" value="InterPro"/>
</dbReference>
<evidence type="ECO:0000259" key="2">
    <source>
        <dbReference type="Pfam" id="PF00892"/>
    </source>
</evidence>
<feature type="domain" description="EamA" evidence="2">
    <location>
        <begin position="5"/>
        <end position="136"/>
    </location>
</feature>
<keyword evidence="1" id="KW-1133">Transmembrane helix</keyword>
<dbReference type="PANTHER" id="PTHR22911">
    <property type="entry name" value="ACYL-MALONYL CONDENSING ENZYME-RELATED"/>
    <property type="match status" value="1"/>
</dbReference>
<feature type="transmembrane region" description="Helical" evidence="1">
    <location>
        <begin position="91"/>
        <end position="109"/>
    </location>
</feature>
<dbReference type="InterPro" id="IPR037185">
    <property type="entry name" value="EmrE-like"/>
</dbReference>
<name>A0A382K0T0_9ZZZZ</name>
<dbReference type="SUPFAM" id="SSF103481">
    <property type="entry name" value="Multidrug resistance efflux transporter EmrE"/>
    <property type="match status" value="1"/>
</dbReference>
<sequence>MNRHHFFALAAPVFWSISGVTVRLMESATEWQINFYRCASLAGFVAVVLLLRYKYRLFQIIRAAGTKGLGAGVLLSGAMLCNIVALMHTSVANAVLLMATGPIFAAVLGRFVLGERTSWKLWISIGLALIGIVVMVGGGIGRGSLYGDLIALVGVGFFGCYAVTLRLGKATDMSPAVLHAGLSGALAAGLIVLISGQGFSAPTLDIAICIMLGIFQLGIGSVLFAVAAQSVPAVNLTLYALGEPVLAPLWTFVGVGEIPATATFLGGSILFVALLFQVLTDSKSARSDT</sequence>
<feature type="transmembrane region" description="Helical" evidence="1">
    <location>
        <begin position="35"/>
        <end position="53"/>
    </location>
</feature>
<feature type="transmembrane region" description="Helical" evidence="1">
    <location>
        <begin position="204"/>
        <end position="226"/>
    </location>
</feature>
<keyword evidence="1" id="KW-0812">Transmembrane</keyword>
<protein>
    <recommendedName>
        <fullName evidence="2">EamA domain-containing protein</fullName>
    </recommendedName>
</protein>
<feature type="transmembrane region" description="Helical" evidence="1">
    <location>
        <begin position="146"/>
        <end position="164"/>
    </location>
</feature>
<dbReference type="InterPro" id="IPR000620">
    <property type="entry name" value="EamA_dom"/>
</dbReference>
<reference evidence="3" key="1">
    <citation type="submission" date="2018-05" db="EMBL/GenBank/DDBJ databases">
        <authorList>
            <person name="Lanie J.A."/>
            <person name="Ng W.-L."/>
            <person name="Kazmierczak K.M."/>
            <person name="Andrzejewski T.M."/>
            <person name="Davidsen T.M."/>
            <person name="Wayne K.J."/>
            <person name="Tettelin H."/>
            <person name="Glass J.I."/>
            <person name="Rusch D."/>
            <person name="Podicherti R."/>
            <person name="Tsui H.-C.T."/>
            <person name="Winkler M.E."/>
        </authorList>
    </citation>
    <scope>NUCLEOTIDE SEQUENCE</scope>
</reference>
<feature type="transmembrane region" description="Helical" evidence="1">
    <location>
        <begin position="258"/>
        <end position="279"/>
    </location>
</feature>
<feature type="transmembrane region" description="Helical" evidence="1">
    <location>
        <begin position="233"/>
        <end position="252"/>
    </location>
</feature>
<evidence type="ECO:0000313" key="3">
    <source>
        <dbReference type="EMBL" id="SVC18464.1"/>
    </source>
</evidence>
<dbReference type="AlphaFoldDB" id="A0A382K0T0"/>
<organism evidence="3">
    <name type="scientific">marine metagenome</name>
    <dbReference type="NCBI Taxonomy" id="408172"/>
    <lineage>
        <taxon>unclassified sequences</taxon>
        <taxon>metagenomes</taxon>
        <taxon>ecological metagenomes</taxon>
    </lineage>
</organism>
<keyword evidence="1" id="KW-0472">Membrane</keyword>
<accession>A0A382K0T0</accession>
<dbReference type="EMBL" id="UINC01077901">
    <property type="protein sequence ID" value="SVC18464.1"/>
    <property type="molecule type" value="Genomic_DNA"/>
</dbReference>
<gene>
    <name evidence="3" type="ORF">METZ01_LOCUS271318</name>
</gene>
<evidence type="ECO:0000256" key="1">
    <source>
        <dbReference type="SAM" id="Phobius"/>
    </source>
</evidence>